<keyword evidence="9" id="KW-1185">Reference proteome</keyword>
<dbReference type="GO" id="GO:0005829">
    <property type="term" value="C:cytosol"/>
    <property type="evidence" value="ECO:0007669"/>
    <property type="project" value="TreeGrafter"/>
</dbReference>
<evidence type="ECO:0000256" key="2">
    <source>
        <dbReference type="ARBA" id="ARBA00022801"/>
    </source>
</evidence>
<dbReference type="PATRIC" id="fig|1423734.3.peg.2198"/>
<evidence type="ECO:0000256" key="5">
    <source>
        <dbReference type="PROSITE-ProRule" id="PRU00560"/>
    </source>
</evidence>
<dbReference type="InterPro" id="IPR027417">
    <property type="entry name" value="P-loop_NTPase"/>
</dbReference>
<dbReference type="PANTHER" id="PTHR11070:SF17">
    <property type="entry name" value="DNA HELICASE IV"/>
    <property type="match status" value="1"/>
</dbReference>
<dbReference type="GO" id="GO:0043138">
    <property type="term" value="F:3'-5' DNA helicase activity"/>
    <property type="evidence" value="ECO:0007669"/>
    <property type="project" value="TreeGrafter"/>
</dbReference>
<feature type="coiled-coil region" evidence="6">
    <location>
        <begin position="20"/>
        <end position="47"/>
    </location>
</feature>
<accession>X0QSV3</accession>
<reference evidence="8 9" key="1">
    <citation type="journal article" date="2015" name="Genome Announc.">
        <title>Expanding the biotechnology potential of lactobacilli through comparative genomics of 213 strains and associated genera.</title>
        <authorList>
            <person name="Sun Z."/>
            <person name="Harris H.M."/>
            <person name="McCann A."/>
            <person name="Guo C."/>
            <person name="Argimon S."/>
            <person name="Zhang W."/>
            <person name="Yang X."/>
            <person name="Jeffery I.B."/>
            <person name="Cooney J.C."/>
            <person name="Kagawa T.F."/>
            <person name="Liu W."/>
            <person name="Song Y."/>
            <person name="Salvetti E."/>
            <person name="Wrobel A."/>
            <person name="Rasinkangas P."/>
            <person name="Parkhill J."/>
            <person name="Rea M.C."/>
            <person name="O'Sullivan O."/>
            <person name="Ritari J."/>
            <person name="Douillard F.P."/>
            <person name="Paul Ross R."/>
            <person name="Yang R."/>
            <person name="Briner A.E."/>
            <person name="Felis G.E."/>
            <person name="de Vos W.M."/>
            <person name="Barrangou R."/>
            <person name="Klaenhammer T.R."/>
            <person name="Caufield P.W."/>
            <person name="Cui Y."/>
            <person name="Zhang H."/>
            <person name="O'Toole P.W."/>
        </authorList>
    </citation>
    <scope>NUCLEOTIDE SEQUENCE [LARGE SCALE GENOMIC DNA]</scope>
    <source>
        <strain evidence="8 9">DSM 18527</strain>
    </source>
</reference>
<dbReference type="SUPFAM" id="SSF52540">
    <property type="entry name" value="P-loop containing nucleoside triphosphate hydrolases"/>
    <property type="match status" value="1"/>
</dbReference>
<sequence>MTAKPQNEQAKEQRHLDTIVGQLDSRIAKLSQKIKNTEKDAADINKTFFQDVKLSYGSDTTNMETALSIHQQQQLLLERNNSWESSEQELATVEKLKAKPYFARVDFHEHGEPKSEKIYIGLSSFANDKGKFLIYDWRAPISSIYYEGKLGDVTYNTPDGEQSVNVALKRQFLIKDDQIQSMFDTTETIGDQMLLEVLGEKSTPQMKSIVTTIQQEQNRIIRDTDADLLFVQGAAGSGKTSAVLQRVAFLLYQYRGNLTANQVIMFSPNQLFNDYVENVLPELGEQNMVQLTYGQFAGRRIPNMTVQSLNEQFESDTTDLQKAVNRLKASLAFFNALKTYATHLERADMRFRTIKFQGEDYYPKGKIKAIYYNFNENYHLGNRLEGTKEKLIRSLNSRIDKETRADWVQDAVQNLSQEQLQSMYSTADQEFNSSDAEYKFLARQIVMQQLESVHQEIARNQFVNIRAQYLHFLRSVPKLLNLADFDLTPEQWDQEVARVKDRLKARTITMADISPYLFLYDLITGKHGDRDIHFIFIDEIQDYTPFQLAYLRYNFPKARFTMLGDLNQAIFTKDDSQDLLSQIQTLFTGQKIKVVQLTRSYRSTQPITDFTKAILKNGQKIDAFDRLGPKPNILVAPDADATVDAVLNQLKQNDAAKLSTAIITKTLAQSQDLQQALKDEGHTVTLIRSENQRLAAGDIVIPSYLAKGLEFDGVIAYDLSAANYHEEDERQLVYTIASRAMHTLTIIANGELSPLLGDVPASLYTTADQVAK</sequence>
<feature type="domain" description="UvrD-like helicase ATP-binding" evidence="7">
    <location>
        <begin position="212"/>
        <end position="604"/>
    </location>
</feature>
<dbReference type="Pfam" id="PF13538">
    <property type="entry name" value="UvrD_C_2"/>
    <property type="match status" value="1"/>
</dbReference>
<dbReference type="STRING" id="1423734.FC83_GL002177"/>
<dbReference type="RefSeq" id="WP_035455668.1">
    <property type="nucleotide sequence ID" value="NZ_AZGA01000026.1"/>
</dbReference>
<dbReference type="EMBL" id="AZGA01000026">
    <property type="protein sequence ID" value="KRM34402.1"/>
    <property type="molecule type" value="Genomic_DNA"/>
</dbReference>
<keyword evidence="6" id="KW-0175">Coiled coil</keyword>
<dbReference type="InterPro" id="IPR000212">
    <property type="entry name" value="DNA_helicase_UvrD/REP"/>
</dbReference>
<evidence type="ECO:0000256" key="1">
    <source>
        <dbReference type="ARBA" id="ARBA00022741"/>
    </source>
</evidence>
<keyword evidence="1 5" id="KW-0547">Nucleotide-binding</keyword>
<feature type="binding site" evidence="5">
    <location>
        <begin position="233"/>
        <end position="240"/>
    </location>
    <ligand>
        <name>ATP</name>
        <dbReference type="ChEBI" id="CHEBI:30616"/>
    </ligand>
</feature>
<dbReference type="InterPro" id="IPR048228">
    <property type="entry name" value="HelD_bacillota"/>
</dbReference>
<dbReference type="Proteomes" id="UP000051236">
    <property type="component" value="Unassembled WGS sequence"/>
</dbReference>
<dbReference type="InterPro" id="IPR027785">
    <property type="entry name" value="UvrD-like_helicase_C"/>
</dbReference>
<dbReference type="Pfam" id="PF00580">
    <property type="entry name" value="UvrD-helicase"/>
    <property type="match status" value="1"/>
</dbReference>
<gene>
    <name evidence="8" type="ORF">FC83_GL002177</name>
</gene>
<dbReference type="InterPro" id="IPR014016">
    <property type="entry name" value="UvrD-like_ATP-bd"/>
</dbReference>
<proteinExistence type="predicted"/>
<evidence type="ECO:0000256" key="6">
    <source>
        <dbReference type="SAM" id="Coils"/>
    </source>
</evidence>
<dbReference type="NCBIfam" id="NF041464">
    <property type="entry name" value="HelD_BACSU"/>
    <property type="match status" value="1"/>
</dbReference>
<keyword evidence="4 5" id="KW-0067">ATP-binding</keyword>
<dbReference type="GO" id="GO:0016787">
    <property type="term" value="F:hydrolase activity"/>
    <property type="evidence" value="ECO:0007669"/>
    <property type="project" value="UniProtKB-UniRule"/>
</dbReference>
<comment type="caution">
    <text evidence="8">The sequence shown here is derived from an EMBL/GenBank/DDBJ whole genome shotgun (WGS) entry which is preliminary data.</text>
</comment>
<dbReference type="Gene3D" id="3.40.50.300">
    <property type="entry name" value="P-loop containing nucleotide triphosphate hydrolases"/>
    <property type="match status" value="2"/>
</dbReference>
<dbReference type="eggNOG" id="COG3973">
    <property type="taxonomic scope" value="Bacteria"/>
</dbReference>
<dbReference type="PROSITE" id="PS51198">
    <property type="entry name" value="UVRD_HELICASE_ATP_BIND"/>
    <property type="match status" value="1"/>
</dbReference>
<dbReference type="PANTHER" id="PTHR11070">
    <property type="entry name" value="UVRD / RECB / PCRA DNA HELICASE FAMILY MEMBER"/>
    <property type="match status" value="1"/>
</dbReference>
<evidence type="ECO:0000259" key="7">
    <source>
        <dbReference type="PROSITE" id="PS51198"/>
    </source>
</evidence>
<evidence type="ECO:0000256" key="3">
    <source>
        <dbReference type="ARBA" id="ARBA00022806"/>
    </source>
</evidence>
<evidence type="ECO:0000256" key="4">
    <source>
        <dbReference type="ARBA" id="ARBA00022840"/>
    </source>
</evidence>
<name>X0QSV3_9LACO</name>
<dbReference type="OrthoDB" id="9787585at2"/>
<dbReference type="GO" id="GO:0005524">
    <property type="term" value="F:ATP binding"/>
    <property type="evidence" value="ECO:0007669"/>
    <property type="project" value="UniProtKB-UniRule"/>
</dbReference>
<dbReference type="GO" id="GO:0000725">
    <property type="term" value="P:recombinational repair"/>
    <property type="evidence" value="ECO:0007669"/>
    <property type="project" value="TreeGrafter"/>
</dbReference>
<evidence type="ECO:0000313" key="8">
    <source>
        <dbReference type="EMBL" id="KRM34402.1"/>
    </source>
</evidence>
<keyword evidence="2 5" id="KW-0378">Hydrolase</keyword>
<keyword evidence="3 5" id="KW-0347">Helicase</keyword>
<dbReference type="AlphaFoldDB" id="X0QSV3"/>
<protein>
    <submittedName>
        <fullName evidence="8">DNA helicase</fullName>
    </submittedName>
</protein>
<evidence type="ECO:0000313" key="9">
    <source>
        <dbReference type="Proteomes" id="UP000051236"/>
    </source>
</evidence>
<dbReference type="GO" id="GO:0003677">
    <property type="term" value="F:DNA binding"/>
    <property type="evidence" value="ECO:0007669"/>
    <property type="project" value="InterPro"/>
</dbReference>
<organism evidence="8 9">
    <name type="scientific">Agrilactobacillus composti DSM 18527 = JCM 14202</name>
    <dbReference type="NCBI Taxonomy" id="1423734"/>
    <lineage>
        <taxon>Bacteria</taxon>
        <taxon>Bacillati</taxon>
        <taxon>Bacillota</taxon>
        <taxon>Bacilli</taxon>
        <taxon>Lactobacillales</taxon>
        <taxon>Lactobacillaceae</taxon>
        <taxon>Agrilactobacillus</taxon>
    </lineage>
</organism>